<keyword evidence="2" id="KW-1133">Transmembrane helix</keyword>
<evidence type="ECO:0000256" key="1">
    <source>
        <dbReference type="SAM" id="MobiDB-lite"/>
    </source>
</evidence>
<keyword evidence="2" id="KW-0812">Transmembrane</keyword>
<feature type="transmembrane region" description="Helical" evidence="2">
    <location>
        <begin position="164"/>
        <end position="190"/>
    </location>
</feature>
<reference evidence="5" key="3">
    <citation type="submission" date="2025-04" db="UniProtKB">
        <authorList>
            <consortium name="RefSeq"/>
        </authorList>
    </citation>
    <scope>IDENTIFICATION</scope>
    <source>
        <strain evidence="5">CBS 304.34</strain>
    </source>
</reference>
<feature type="compositionally biased region" description="Low complexity" evidence="1">
    <location>
        <begin position="422"/>
        <end position="437"/>
    </location>
</feature>
<dbReference type="AlphaFoldDB" id="A0A6A6Z5Q1"/>
<keyword evidence="4" id="KW-1185">Reference proteome</keyword>
<sequence>MARSEGSSGGASQLPKSEAITITFTPAKRQIPRRKKTLIAITVCLNVLLWASVSALISTSYLIAADPGDVTNLPSEILIITSSLVSIAYIMLHSVVARRQTSWSEARLRRSALSKTYLAIRLAVTLAVLWLCTSGWNMIIAARQPVCLAKSSSLPGWAAGPTCLVGRIAIAMSLFALIASCVLFGILAIARRPFEATLFRHMYAKPTVYPATPKPSNRPSRSVSFSSKSSHSHLSVHTTSLSHLSNADVDTLDLEAASPLSTESQSPVRSIGSIGLGISISQGQPPPLPPLSLQKRSSSLTPSRATSLIRVPRPIHHPSTSYQHLTISCPSSVVSFHLARNSSAPHLTDPGSILLPLPPTIADSAWRAIHPPMPAASRSFSHLPLPTSHPPNFSYSNRYSRSVVTLSRPQRLSSAPVPGVARSNRSSRSGQSGSVSGSGTGSDDCPYLSARESRRSSAPDVDPLHPTLNPTPILLPPSVGRRSKAWRPRLEGQEEGFEGLPVKIPVTFLQDPGKEEKRLGDRSVLGFEEEMNLRLGLELGVRKTRSMSPLRSSERVGRLERATTVQVGRDEGAGGGGRGDVGGEGEGRDGGKELRGYQGLGG</sequence>
<feature type="transmembrane region" description="Helical" evidence="2">
    <location>
        <begin position="118"/>
        <end position="144"/>
    </location>
</feature>
<name>A0A6A6Z5Q1_9PEZI</name>
<evidence type="ECO:0000256" key="2">
    <source>
        <dbReference type="SAM" id="Phobius"/>
    </source>
</evidence>
<reference evidence="5" key="2">
    <citation type="submission" date="2020-04" db="EMBL/GenBank/DDBJ databases">
        <authorList>
            <consortium name="NCBI Genome Project"/>
        </authorList>
    </citation>
    <scope>NUCLEOTIDE SEQUENCE</scope>
    <source>
        <strain evidence="5">CBS 304.34</strain>
    </source>
</reference>
<feature type="transmembrane region" description="Helical" evidence="2">
    <location>
        <begin position="38"/>
        <end position="57"/>
    </location>
</feature>
<dbReference type="Proteomes" id="UP000504636">
    <property type="component" value="Unplaced"/>
</dbReference>
<feature type="region of interest" description="Disordered" evidence="1">
    <location>
        <begin position="546"/>
        <end position="602"/>
    </location>
</feature>
<keyword evidence="2" id="KW-0472">Membrane</keyword>
<dbReference type="RefSeq" id="XP_033583324.1">
    <property type="nucleotide sequence ID" value="XM_033724927.1"/>
</dbReference>
<accession>A0A6A6Z5Q1</accession>
<evidence type="ECO:0000313" key="4">
    <source>
        <dbReference type="Proteomes" id="UP000504636"/>
    </source>
</evidence>
<gene>
    <name evidence="3 5" type="ORF">BDZ99DRAFT_514952</name>
</gene>
<feature type="compositionally biased region" description="Gly residues" evidence="1">
    <location>
        <begin position="573"/>
        <end position="584"/>
    </location>
</feature>
<organism evidence="3">
    <name type="scientific">Mytilinidion resinicola</name>
    <dbReference type="NCBI Taxonomy" id="574789"/>
    <lineage>
        <taxon>Eukaryota</taxon>
        <taxon>Fungi</taxon>
        <taxon>Dikarya</taxon>
        <taxon>Ascomycota</taxon>
        <taxon>Pezizomycotina</taxon>
        <taxon>Dothideomycetes</taxon>
        <taxon>Pleosporomycetidae</taxon>
        <taxon>Mytilinidiales</taxon>
        <taxon>Mytilinidiaceae</taxon>
        <taxon>Mytilinidion</taxon>
    </lineage>
</organism>
<dbReference type="GeneID" id="54465820"/>
<evidence type="ECO:0000313" key="3">
    <source>
        <dbReference type="EMBL" id="KAF2816360.1"/>
    </source>
</evidence>
<dbReference type="EMBL" id="MU003693">
    <property type="protein sequence ID" value="KAF2816360.1"/>
    <property type="molecule type" value="Genomic_DNA"/>
</dbReference>
<protein>
    <submittedName>
        <fullName evidence="3 5">Uncharacterized protein</fullName>
    </submittedName>
</protein>
<evidence type="ECO:0000313" key="5">
    <source>
        <dbReference type="RefSeq" id="XP_033583324.1"/>
    </source>
</evidence>
<proteinExistence type="predicted"/>
<feature type="transmembrane region" description="Helical" evidence="2">
    <location>
        <begin position="77"/>
        <end position="97"/>
    </location>
</feature>
<feature type="compositionally biased region" description="Basic and acidic residues" evidence="1">
    <location>
        <begin position="552"/>
        <end position="561"/>
    </location>
</feature>
<feature type="region of interest" description="Disordered" evidence="1">
    <location>
        <begin position="406"/>
        <end position="480"/>
    </location>
</feature>
<feature type="compositionally biased region" description="Basic and acidic residues" evidence="1">
    <location>
        <begin position="585"/>
        <end position="595"/>
    </location>
</feature>
<reference evidence="3 5" key="1">
    <citation type="journal article" date="2020" name="Stud. Mycol.">
        <title>101 Dothideomycetes genomes: a test case for predicting lifestyles and emergence of pathogens.</title>
        <authorList>
            <person name="Haridas S."/>
            <person name="Albert R."/>
            <person name="Binder M."/>
            <person name="Bloem J."/>
            <person name="Labutti K."/>
            <person name="Salamov A."/>
            <person name="Andreopoulos B."/>
            <person name="Baker S."/>
            <person name="Barry K."/>
            <person name="Bills G."/>
            <person name="Bluhm B."/>
            <person name="Cannon C."/>
            <person name="Castanera R."/>
            <person name="Culley D."/>
            <person name="Daum C."/>
            <person name="Ezra D."/>
            <person name="Gonzalez J."/>
            <person name="Henrissat B."/>
            <person name="Kuo A."/>
            <person name="Liang C."/>
            <person name="Lipzen A."/>
            <person name="Lutzoni F."/>
            <person name="Magnuson J."/>
            <person name="Mondo S."/>
            <person name="Nolan M."/>
            <person name="Ohm R."/>
            <person name="Pangilinan J."/>
            <person name="Park H.-J."/>
            <person name="Ramirez L."/>
            <person name="Alfaro M."/>
            <person name="Sun H."/>
            <person name="Tritt A."/>
            <person name="Yoshinaga Y."/>
            <person name="Zwiers L.-H."/>
            <person name="Turgeon B."/>
            <person name="Goodwin S."/>
            <person name="Spatafora J."/>
            <person name="Crous P."/>
            <person name="Grigoriev I."/>
        </authorList>
    </citation>
    <scope>NUCLEOTIDE SEQUENCE</scope>
    <source>
        <strain evidence="3 5">CBS 304.34</strain>
    </source>
</reference>
<dbReference type="OrthoDB" id="3944567at2759"/>